<protein>
    <recommendedName>
        <fullName evidence="1">DUF1266 domain-containing protein</fullName>
    </recommendedName>
</protein>
<organism evidence="2 3">
    <name type="scientific">Gordonia phthalatica</name>
    <dbReference type="NCBI Taxonomy" id="1136941"/>
    <lineage>
        <taxon>Bacteria</taxon>
        <taxon>Bacillati</taxon>
        <taxon>Actinomycetota</taxon>
        <taxon>Actinomycetes</taxon>
        <taxon>Mycobacteriales</taxon>
        <taxon>Gordoniaceae</taxon>
        <taxon>Gordonia</taxon>
    </lineage>
</organism>
<dbReference type="PATRIC" id="fig|1136941.3.peg.736"/>
<dbReference type="EMBL" id="CP011853">
    <property type="protein sequence ID" value="ALG83766.1"/>
    <property type="molecule type" value="Genomic_DNA"/>
</dbReference>
<evidence type="ECO:0000259" key="1">
    <source>
        <dbReference type="Pfam" id="PF06889"/>
    </source>
</evidence>
<evidence type="ECO:0000313" key="2">
    <source>
        <dbReference type="EMBL" id="ALG83766.1"/>
    </source>
</evidence>
<name>A0A0N9N739_9ACTN</name>
<accession>A0A0N9N739</accession>
<dbReference type="AlphaFoldDB" id="A0A0N9N739"/>
<gene>
    <name evidence="2" type="ORF">ACH46_03630</name>
</gene>
<reference evidence="2 3" key="2">
    <citation type="journal article" date="2017" name="Int. J. Syst. Evol. Microbiol.">
        <title>Gordonia phthalatica sp. nov., a di-n-butyl phthalate-degrading bacterium isolated from activated sludge.</title>
        <authorList>
            <person name="Jin D."/>
            <person name="Kong X."/>
            <person name="Jia M."/>
            <person name="Yu X."/>
            <person name="Wang X."/>
            <person name="Zhuang X."/>
            <person name="Deng Y."/>
            <person name="Bai Z."/>
        </authorList>
    </citation>
    <scope>NUCLEOTIDE SEQUENCE [LARGE SCALE GENOMIC DNA]</scope>
    <source>
        <strain evidence="2 3">QH-11</strain>
    </source>
</reference>
<dbReference type="KEGG" id="goq:ACH46_03630"/>
<evidence type="ECO:0000313" key="3">
    <source>
        <dbReference type="Proteomes" id="UP000063789"/>
    </source>
</evidence>
<dbReference type="Proteomes" id="UP000063789">
    <property type="component" value="Chromosome"/>
</dbReference>
<dbReference type="Pfam" id="PF06889">
    <property type="entry name" value="DUF1266"/>
    <property type="match status" value="1"/>
</dbReference>
<dbReference type="RefSeq" id="WP_062391723.1">
    <property type="nucleotide sequence ID" value="NZ_CP011853.1"/>
</dbReference>
<keyword evidence="3" id="KW-1185">Reference proteome</keyword>
<dbReference type="STRING" id="1136941.ACH46_03630"/>
<feature type="domain" description="DUF1266" evidence="1">
    <location>
        <begin position="82"/>
        <end position="275"/>
    </location>
</feature>
<reference evidence="3" key="1">
    <citation type="submission" date="2015-06" db="EMBL/GenBank/DDBJ databases">
        <title>Complete genome sequence and metabolic analysis of phthalate degradation pathway in Gordonia sp. QH-11.</title>
        <authorList>
            <person name="Jin D."/>
            <person name="Kong X."/>
            <person name="Bai Z."/>
        </authorList>
    </citation>
    <scope>NUCLEOTIDE SEQUENCE [LARGE SCALE GENOMIC DNA]</scope>
    <source>
        <strain evidence="3">QH-11</strain>
    </source>
</reference>
<proteinExistence type="predicted"/>
<dbReference type="OrthoDB" id="4368881at2"/>
<sequence length="284" mass="31098">MALFDKLRDKVGLVSGDSPEQIAAAIDRDYSEHVLPVDPEGTLYGPVAQGLSLSGPMAAANGAEWNSLTHLGDWGYDPKQPLTRDWGISTEEYWMEVLGGLLDGMYGNSLAYHAAKVRTAAKQRRDVRVLDDATWSQELAAEAQRLEAPAGWAEALVASIPDIHAAEDTLRRARLLAADEEVEALDGYDLVRVCNVAKWGLAVGWGGPHVVRNVALAARDRALVNHSSWRSYGLSVAAGRIVTYPDTFGKQVVQTIEWVRPFMDSRHSPWNNLPFPTEPVLGDD</sequence>
<dbReference type="InterPro" id="IPR009677">
    <property type="entry name" value="DUF1266"/>
</dbReference>